<dbReference type="Gene3D" id="3.40.50.300">
    <property type="entry name" value="P-loop containing nucleotide triphosphate hydrolases"/>
    <property type="match status" value="1"/>
</dbReference>
<evidence type="ECO:0000313" key="3">
    <source>
        <dbReference type="EMBL" id="KAK0638476.1"/>
    </source>
</evidence>
<feature type="domain" description="Nephrocystin 3-like N-terminal" evidence="2">
    <location>
        <begin position="446"/>
        <end position="627"/>
    </location>
</feature>
<protein>
    <recommendedName>
        <fullName evidence="2">Nephrocystin 3-like N-terminal domain-containing protein</fullName>
    </recommendedName>
</protein>
<name>A0AA39XQR2_9PEZI</name>
<dbReference type="SUPFAM" id="SSF52540">
    <property type="entry name" value="P-loop containing nucleoside triphosphate hydrolases"/>
    <property type="match status" value="1"/>
</dbReference>
<sequence>MASDSAAVAPDWRRTVFRLSRIPNGATTTSAVAALVAKALQVPTKSVKVYSLATTLTPWEMPPSRVATLMLLQNPVLLGSSQDGRNEWALEPGRHESLVLDTHFWGLTPLNDVASDNHIADCVAISGLASHAFGSWQPHGNDKTFMWIRDQLPKSVPGVRAILYGYESKLAGSESFQSIQDLALGLISQIRANGGALDNAKPLVFLAHSLGGIVLKDALCKLANSQDNSLERKILARCRGAIMFGVPNLGMEQDHLLAIVRGGSTEQLVRDLSRRSGISGYLDRLERSFSGIAAIGEMTFYWVFETSKSPTFDSKVGKMTGPHSILVDPDSATKHRVSESPSSVHPIARNHSDMVKFTRNDPNTGAIIELTRRVCGLAEVDAEDEGAKIPHNAAEQLNLVVPNGRLEDHGSDEERRQRLLEGFLDSLHAVGLDHRQALIADRFEKTCEWVYKRKRFISWLRQDHGVFWIHGKPGSGKSTLMKLIYTDRRTWQYSHTFGRSASHISAGFFFNYRGTSIQKTLEGLMRSILRQIMTRLAETESTIPLLDDLLKRPTFTPRPHDSWPITRLEEALRVILEQKRVELRITFFFDALDEFDGPPDYISRFVKYLASHPTGSSTFTKVCFSSRPWHDFLSNFSNGPNLAVEDFTKEDIRYFCTINLGKSLDESHHKQVRRLADAIVLRASGVFLWASLILKELVAAFDDKTPSLGELLRLLESVPTELSEYYHFIIRRIPENLRWRTYALLEAVVRARSPTELSPAYLWETVLISDSLSYSAARDALGVVGNHSHAEPSEDDSFEERRRDILLWGGGLVSVPQGTNKLSEAPVQLMHQTVYEFVTKLDFKDQVLGPLAKVTHENGHAFHFKSVLTFRLDRELGPQPGADLRLSMNHGAEAEETTGRSCQPFLDSVPSFIIFDLGSRLLRALKFSHKGYLSPLFDDGLIHSHMMFATFFRLRLYLQDCVLHNARYLIAASDDLLRLIIVAIRFGDASMHQQLLSTLSFLLENGYDKNMLIAWRLFPYVLEQELRWHHSDLDCLEVFEHLAIVLLEHEPSCATRRIPVGSSQENWVLPLHLATPMMTCWLLEHGADPNGEDWLSRTAIDYLSVHSLREVQGLTGSAREEVNFRAERFRRLYQSTSLIVRYGGKRGYSSDKSWKSFVAALQNEGFDVSEFPTMLEEQIHTTMAHEEESGEGLLTLSPAWINPQPTGKKPSLFRGMKRLFSKWHKR</sequence>
<dbReference type="InterPro" id="IPR029058">
    <property type="entry name" value="AB_hydrolase_fold"/>
</dbReference>
<organism evidence="3 4">
    <name type="scientific">Cercophora newfieldiana</name>
    <dbReference type="NCBI Taxonomy" id="92897"/>
    <lineage>
        <taxon>Eukaryota</taxon>
        <taxon>Fungi</taxon>
        <taxon>Dikarya</taxon>
        <taxon>Ascomycota</taxon>
        <taxon>Pezizomycotina</taxon>
        <taxon>Sordariomycetes</taxon>
        <taxon>Sordariomycetidae</taxon>
        <taxon>Sordariales</taxon>
        <taxon>Lasiosphaeriaceae</taxon>
        <taxon>Cercophora</taxon>
    </lineage>
</organism>
<dbReference type="Proteomes" id="UP001174936">
    <property type="component" value="Unassembled WGS sequence"/>
</dbReference>
<keyword evidence="1" id="KW-0677">Repeat</keyword>
<accession>A0AA39XQR2</accession>
<keyword evidence="4" id="KW-1185">Reference proteome</keyword>
<comment type="caution">
    <text evidence="3">The sequence shown here is derived from an EMBL/GenBank/DDBJ whole genome shotgun (WGS) entry which is preliminary data.</text>
</comment>
<dbReference type="InterPro" id="IPR036770">
    <property type="entry name" value="Ankyrin_rpt-contain_sf"/>
</dbReference>
<dbReference type="PANTHER" id="PTHR10039">
    <property type="entry name" value="AMELOGENIN"/>
    <property type="match status" value="1"/>
</dbReference>
<dbReference type="PANTHER" id="PTHR10039:SF5">
    <property type="entry name" value="NACHT DOMAIN-CONTAINING PROTEIN"/>
    <property type="match status" value="1"/>
</dbReference>
<dbReference type="EMBL" id="JAULSV010000007">
    <property type="protein sequence ID" value="KAK0638476.1"/>
    <property type="molecule type" value="Genomic_DNA"/>
</dbReference>
<dbReference type="SUPFAM" id="SSF48403">
    <property type="entry name" value="Ankyrin repeat"/>
    <property type="match status" value="1"/>
</dbReference>
<dbReference type="InterPro" id="IPR027417">
    <property type="entry name" value="P-loop_NTPase"/>
</dbReference>
<dbReference type="SUPFAM" id="SSF53474">
    <property type="entry name" value="alpha/beta-Hydrolases"/>
    <property type="match status" value="1"/>
</dbReference>
<reference evidence="3" key="1">
    <citation type="submission" date="2023-06" db="EMBL/GenBank/DDBJ databases">
        <title>Genome-scale phylogeny and comparative genomics of the fungal order Sordariales.</title>
        <authorList>
            <consortium name="Lawrence Berkeley National Laboratory"/>
            <person name="Hensen N."/>
            <person name="Bonometti L."/>
            <person name="Westerberg I."/>
            <person name="Brannstrom I.O."/>
            <person name="Guillou S."/>
            <person name="Cros-Aarteil S."/>
            <person name="Calhoun S."/>
            <person name="Haridas S."/>
            <person name="Kuo A."/>
            <person name="Mondo S."/>
            <person name="Pangilinan J."/>
            <person name="Riley R."/>
            <person name="Labutti K."/>
            <person name="Andreopoulos B."/>
            <person name="Lipzen A."/>
            <person name="Chen C."/>
            <person name="Yanf M."/>
            <person name="Daum C."/>
            <person name="Ng V."/>
            <person name="Clum A."/>
            <person name="Steindorff A."/>
            <person name="Ohm R."/>
            <person name="Martin F."/>
            <person name="Silar P."/>
            <person name="Natvig D."/>
            <person name="Lalanne C."/>
            <person name="Gautier V."/>
            <person name="Ament-Velasquez S.L."/>
            <person name="Kruys A."/>
            <person name="Hutchinson M.I."/>
            <person name="Powell A.J."/>
            <person name="Barry K."/>
            <person name="Miller A.N."/>
            <person name="Grigoriev I.V."/>
            <person name="Debuchy R."/>
            <person name="Gladieux P."/>
            <person name="Thoren M.H."/>
            <person name="Johannesson H."/>
        </authorList>
    </citation>
    <scope>NUCLEOTIDE SEQUENCE</scope>
    <source>
        <strain evidence="3">SMH2532-1</strain>
    </source>
</reference>
<proteinExistence type="predicted"/>
<evidence type="ECO:0000313" key="4">
    <source>
        <dbReference type="Proteomes" id="UP001174936"/>
    </source>
</evidence>
<dbReference type="InterPro" id="IPR056884">
    <property type="entry name" value="NPHP3-like_N"/>
</dbReference>
<evidence type="ECO:0000259" key="2">
    <source>
        <dbReference type="Pfam" id="PF24883"/>
    </source>
</evidence>
<gene>
    <name evidence="3" type="ORF">B0T16DRAFT_496779</name>
</gene>
<evidence type="ECO:0000256" key="1">
    <source>
        <dbReference type="ARBA" id="ARBA00022737"/>
    </source>
</evidence>
<dbReference type="Gene3D" id="3.40.50.1820">
    <property type="entry name" value="alpha/beta hydrolase"/>
    <property type="match status" value="1"/>
</dbReference>
<dbReference type="Pfam" id="PF24883">
    <property type="entry name" value="NPHP3_N"/>
    <property type="match status" value="1"/>
</dbReference>
<dbReference type="AlphaFoldDB" id="A0AA39XQR2"/>